<feature type="transmembrane region" description="Helical" evidence="1">
    <location>
        <begin position="46"/>
        <end position="69"/>
    </location>
</feature>
<feature type="domain" description="DUF112" evidence="2">
    <location>
        <begin position="5"/>
        <end position="382"/>
    </location>
</feature>
<dbReference type="STRING" id="113653.GAH_00049"/>
<feature type="transmembrane region" description="Helical" evidence="1">
    <location>
        <begin position="159"/>
        <end position="176"/>
    </location>
</feature>
<dbReference type="PATRIC" id="fig|113653.22.peg.49"/>
<keyword evidence="1" id="KW-0812">Transmembrane</keyword>
<dbReference type="RefSeq" id="WP_084632205.1">
    <property type="nucleotide sequence ID" value="NZ_CP011267.1"/>
</dbReference>
<feature type="transmembrane region" description="Helical" evidence="1">
    <location>
        <begin position="222"/>
        <end position="247"/>
    </location>
</feature>
<proteinExistence type="predicted"/>
<dbReference type="InParanoid" id="A0A0F7IH11"/>
<dbReference type="Proteomes" id="UP000034723">
    <property type="component" value="Chromosome"/>
</dbReference>
<evidence type="ECO:0000313" key="4">
    <source>
        <dbReference type="Proteomes" id="UP000034723"/>
    </source>
</evidence>
<feature type="transmembrane region" description="Helical" evidence="1">
    <location>
        <begin position="300"/>
        <end position="321"/>
    </location>
</feature>
<gene>
    <name evidence="3" type="ORF">GAH_00049</name>
</gene>
<dbReference type="KEGG" id="gah:GAH_00049"/>
<feature type="transmembrane region" description="Helical" evidence="1">
    <location>
        <begin position="125"/>
        <end position="143"/>
    </location>
</feature>
<evidence type="ECO:0000259" key="2">
    <source>
        <dbReference type="Pfam" id="PF01970"/>
    </source>
</evidence>
<dbReference type="Pfam" id="PF01970">
    <property type="entry name" value="TctA"/>
    <property type="match status" value="1"/>
</dbReference>
<organism evidence="3 4">
    <name type="scientific">Geoglobus ahangari</name>
    <dbReference type="NCBI Taxonomy" id="113653"/>
    <lineage>
        <taxon>Archaea</taxon>
        <taxon>Methanobacteriati</taxon>
        <taxon>Methanobacteriota</taxon>
        <taxon>Archaeoglobi</taxon>
        <taxon>Archaeoglobales</taxon>
        <taxon>Archaeoglobaceae</taxon>
        <taxon>Geoglobus</taxon>
    </lineage>
</organism>
<evidence type="ECO:0000313" key="3">
    <source>
        <dbReference type="EMBL" id="AKG92590.1"/>
    </source>
</evidence>
<dbReference type="InterPro" id="IPR002823">
    <property type="entry name" value="DUF112_TM"/>
</dbReference>
<sequence>MVPELFGFAIGVIAGLIPGIHPNTFASLMLTTSPILLQHFESHEVALIIFISSTVYTVTNIIPAAFIGVPDEDTAIAAFPAHRMVMEGDGFKAASISAISSFLASLISVPAFYLLIMAGESVRELMILTPLVLTLVLIHLVMLERDEFGGSLANWRKRGYAIAVMLSSGALGYYSTSISCGSASVLFPLLSGLFAFPTLIAGMTSTKIPEQRIEVDLPGVRAVLRGAVSGLFVSLFPGISSGVATAISVGREDGEKEYISAVSAANTANAILNFAVLISAGMVRSGTAHAFSELSRAEDFSYLPLIALASAFAGLSATLLLSVPAARAFSKINPSRISQLVLAFLILAVFISCGFAGLAVFAVASLIGLSTLALRVRRIHCMGAVIIPALLH</sequence>
<accession>A0A0F7IH11</accession>
<dbReference type="OrthoDB" id="53365at2157"/>
<reference evidence="3 4" key="1">
    <citation type="submission" date="2015-04" db="EMBL/GenBank/DDBJ databases">
        <title>The complete genome sequence of the hyperthermophilic, obligate iron-reducing archaeon Geoglobus ahangari strain 234T.</title>
        <authorList>
            <person name="Manzella M.P."/>
            <person name="Holmes D.E."/>
            <person name="Rocheleau J.M."/>
            <person name="Chung A."/>
            <person name="Reguera G."/>
            <person name="Kashefi K."/>
        </authorList>
    </citation>
    <scope>NUCLEOTIDE SEQUENCE [LARGE SCALE GENOMIC DNA]</scope>
    <source>
        <strain evidence="3 4">234</strain>
    </source>
</reference>
<feature type="transmembrane region" description="Helical" evidence="1">
    <location>
        <begin position="259"/>
        <end position="280"/>
    </location>
</feature>
<dbReference type="PANTHER" id="PTHR42204">
    <property type="entry name" value="INTEGRAL MEMBRANE PROTEIN"/>
    <property type="match status" value="1"/>
</dbReference>
<dbReference type="HOGENOM" id="CLU_043916_0_0_2"/>
<name>A0A0F7IH11_9EURY</name>
<dbReference type="GeneID" id="24802639"/>
<keyword evidence="1" id="KW-1133">Transmembrane helix</keyword>
<dbReference type="PANTHER" id="PTHR42204:SF1">
    <property type="entry name" value="INTEGRAL MEMBRANE PROTEIN"/>
    <property type="match status" value="1"/>
</dbReference>
<keyword evidence="4" id="KW-1185">Reference proteome</keyword>
<feature type="transmembrane region" description="Helical" evidence="1">
    <location>
        <begin position="182"/>
        <end position="201"/>
    </location>
</feature>
<keyword evidence="1" id="KW-0472">Membrane</keyword>
<evidence type="ECO:0000256" key="1">
    <source>
        <dbReference type="SAM" id="Phobius"/>
    </source>
</evidence>
<feature type="transmembrane region" description="Helical" evidence="1">
    <location>
        <begin position="341"/>
        <end position="369"/>
    </location>
</feature>
<feature type="transmembrane region" description="Helical" evidence="1">
    <location>
        <begin position="90"/>
        <end position="113"/>
    </location>
</feature>
<dbReference type="EMBL" id="CP011267">
    <property type="protein sequence ID" value="AKG92590.1"/>
    <property type="molecule type" value="Genomic_DNA"/>
</dbReference>
<dbReference type="AlphaFoldDB" id="A0A0F7IH11"/>
<protein>
    <submittedName>
        <fullName evidence="3">Putative membrane protein</fullName>
    </submittedName>
</protein>